<feature type="compositionally biased region" description="Gly residues" evidence="3">
    <location>
        <begin position="365"/>
        <end position="376"/>
    </location>
</feature>
<dbReference type="GO" id="GO:0006887">
    <property type="term" value="P:exocytosis"/>
    <property type="evidence" value="ECO:0007669"/>
    <property type="project" value="TreeGrafter"/>
</dbReference>
<dbReference type="Proteomes" id="UP001187682">
    <property type="component" value="Unassembled WGS sequence"/>
</dbReference>
<feature type="compositionally biased region" description="Low complexity" evidence="3">
    <location>
        <begin position="71"/>
        <end position="85"/>
    </location>
</feature>
<evidence type="ECO:0000313" key="5">
    <source>
        <dbReference type="EMBL" id="SPO00655.1"/>
    </source>
</evidence>
<feature type="compositionally biased region" description="Acidic residues" evidence="3">
    <location>
        <begin position="24"/>
        <end position="35"/>
    </location>
</feature>
<evidence type="ECO:0000313" key="6">
    <source>
        <dbReference type="Proteomes" id="UP001187682"/>
    </source>
</evidence>
<feature type="compositionally biased region" description="Pro residues" evidence="3">
    <location>
        <begin position="177"/>
        <end position="187"/>
    </location>
</feature>
<accession>A0AAE8STJ9</accession>
<proteinExistence type="predicted"/>
<organism evidence="5 6">
    <name type="scientific">Cephalotrichum gorgonifer</name>
    <dbReference type="NCBI Taxonomy" id="2041049"/>
    <lineage>
        <taxon>Eukaryota</taxon>
        <taxon>Fungi</taxon>
        <taxon>Dikarya</taxon>
        <taxon>Ascomycota</taxon>
        <taxon>Pezizomycotina</taxon>
        <taxon>Sordariomycetes</taxon>
        <taxon>Hypocreomycetidae</taxon>
        <taxon>Microascales</taxon>
        <taxon>Microascaceae</taxon>
        <taxon>Cephalotrichum</taxon>
    </lineage>
</organism>
<dbReference type="GO" id="GO:0005085">
    <property type="term" value="F:guanyl-nucleotide exchange factor activity"/>
    <property type="evidence" value="ECO:0007669"/>
    <property type="project" value="InterPro"/>
</dbReference>
<feature type="region of interest" description="Disordered" evidence="3">
    <location>
        <begin position="1"/>
        <end position="113"/>
    </location>
</feature>
<dbReference type="Gene3D" id="6.10.140.910">
    <property type="match status" value="1"/>
</dbReference>
<feature type="region of interest" description="Disordered" evidence="3">
    <location>
        <begin position="157"/>
        <end position="190"/>
    </location>
</feature>
<evidence type="ECO:0000256" key="1">
    <source>
        <dbReference type="ARBA" id="ARBA00023054"/>
    </source>
</evidence>
<sequence length="407" mass="43759">MSPAMNLHVASPSSSLHAPHSDSDTDSDSYFDSDSDPPPRAMNTPPTSSYPDRGLDGDPPAQSPPAKTRTDTGTGTGTDNTVSTGAPDPPTTPNLADNTTQTTQTARSPAEVELAEAHSRIVDLEAQLQRLNEKATAAIYRCAAYEDELCALRASQSPPLPASATANTSPLRSPVTPRSPAPPPPLLKSPVRTSFLSSPRFSALLPRRSSPNLRVSVPVDSVEELVLALTKEQALRVDAEERARRTGEEAEELSIEVFERANEMVAVERREKALLGEKIRVLEGRDRARGRRLAVLEGCVGRMETVRALLDEERRRGKEREREKKKQRGLWAGPAEWPLAADANANASEGRGTGDGAGDDPFGGEPVGDGNSGGGMRRAERPPSPSPAPRLLSSEETNRMQKEPPPR</sequence>
<dbReference type="InterPro" id="IPR040351">
    <property type="entry name" value="RAB3IL/RAB3IP/Sec2"/>
</dbReference>
<reference evidence="5" key="1">
    <citation type="submission" date="2018-03" db="EMBL/GenBank/DDBJ databases">
        <authorList>
            <person name="Guldener U."/>
        </authorList>
    </citation>
    <scope>NUCLEOTIDE SEQUENCE</scope>
</reference>
<feature type="compositionally biased region" description="Basic and acidic residues" evidence="3">
    <location>
        <begin position="314"/>
        <end position="324"/>
    </location>
</feature>
<protein>
    <recommendedName>
        <fullName evidence="4">GDP/GTP exchange factor Sec2 N-terminal domain-containing protein</fullName>
    </recommendedName>
</protein>
<dbReference type="GO" id="GO:0051286">
    <property type="term" value="C:cell tip"/>
    <property type="evidence" value="ECO:0007669"/>
    <property type="project" value="TreeGrafter"/>
</dbReference>
<feature type="coiled-coil region" evidence="2">
    <location>
        <begin position="114"/>
        <end position="148"/>
    </location>
</feature>
<dbReference type="Pfam" id="PF06428">
    <property type="entry name" value="Sec2p"/>
    <property type="match status" value="1"/>
</dbReference>
<feature type="domain" description="GDP/GTP exchange factor Sec2 N-terminal" evidence="4">
    <location>
        <begin position="223"/>
        <end position="282"/>
    </location>
</feature>
<evidence type="ECO:0000256" key="2">
    <source>
        <dbReference type="SAM" id="Coils"/>
    </source>
</evidence>
<dbReference type="PANTHER" id="PTHR14430:SF4">
    <property type="entry name" value="GDP_GTP EXCHANGE FACTOR SEC2 N-TERMINAL DOMAIN-CONTAINING PROTEIN"/>
    <property type="match status" value="1"/>
</dbReference>
<name>A0AAE8STJ9_9PEZI</name>
<dbReference type="PANTHER" id="PTHR14430">
    <property type="entry name" value="RABIN3-RELATED"/>
    <property type="match status" value="1"/>
</dbReference>
<dbReference type="GO" id="GO:0070319">
    <property type="term" value="C:Golgi to plasma membrane transport vesicle"/>
    <property type="evidence" value="ECO:0007669"/>
    <property type="project" value="TreeGrafter"/>
</dbReference>
<keyword evidence="6" id="KW-1185">Reference proteome</keyword>
<dbReference type="SUPFAM" id="SSF144284">
    <property type="entry name" value="Sec2 N-terminal region"/>
    <property type="match status" value="1"/>
</dbReference>
<comment type="caution">
    <text evidence="5">The sequence shown here is derived from an EMBL/GenBank/DDBJ whole genome shotgun (WGS) entry which is preliminary data.</text>
</comment>
<gene>
    <name evidence="5" type="ORF">DNG_03404</name>
</gene>
<evidence type="ECO:0000259" key="4">
    <source>
        <dbReference type="Pfam" id="PF06428"/>
    </source>
</evidence>
<feature type="region of interest" description="Disordered" evidence="3">
    <location>
        <begin position="314"/>
        <end position="407"/>
    </location>
</feature>
<evidence type="ECO:0000256" key="3">
    <source>
        <dbReference type="SAM" id="MobiDB-lite"/>
    </source>
</evidence>
<dbReference type="EMBL" id="ONZQ02000004">
    <property type="protein sequence ID" value="SPO00655.1"/>
    <property type="molecule type" value="Genomic_DNA"/>
</dbReference>
<keyword evidence="1 2" id="KW-0175">Coiled coil</keyword>
<dbReference type="InterPro" id="IPR009449">
    <property type="entry name" value="Sec2_N"/>
</dbReference>
<feature type="compositionally biased region" description="Basic and acidic residues" evidence="3">
    <location>
        <begin position="396"/>
        <end position="407"/>
    </location>
</feature>
<dbReference type="AlphaFoldDB" id="A0AAE8STJ9"/>
<feature type="compositionally biased region" description="Polar residues" evidence="3">
    <location>
        <begin position="93"/>
        <end position="107"/>
    </location>
</feature>